<proteinExistence type="predicted"/>
<accession>F1YEP0</accession>
<evidence type="ECO:0000313" key="4">
    <source>
        <dbReference type="Proteomes" id="UP000035065"/>
    </source>
</evidence>
<feature type="signal peptide" evidence="1">
    <location>
        <begin position="1"/>
        <end position="22"/>
    </location>
</feature>
<dbReference type="STRING" id="644548.SCNU_00805"/>
<dbReference type="OrthoDB" id="4377435at2"/>
<dbReference type="Pfam" id="PF13827">
    <property type="entry name" value="DUF4189"/>
    <property type="match status" value="1"/>
</dbReference>
<evidence type="ECO:0000259" key="2">
    <source>
        <dbReference type="Pfam" id="PF13827"/>
    </source>
</evidence>
<dbReference type="AlphaFoldDB" id="F1YEP0"/>
<comment type="caution">
    <text evidence="3">The sequence shown here is derived from an EMBL/GenBank/DDBJ whole genome shotgun (WGS) entry which is preliminary data.</text>
</comment>
<sequence length="128" mass="13344">MKLPLKLAVAGAVLATGMTTTAVVVPEAAAATPYYGAIAISQRTGRAAVVVNYHDGASAQRAAARKCGAGDCRWVVRMYKNCGAAAQNPRTRRWGWAYAPTLNGAKARARNAAGGGRSIVWGCTIRPN</sequence>
<evidence type="ECO:0000313" key="3">
    <source>
        <dbReference type="EMBL" id="EGD56873.1"/>
    </source>
</evidence>
<dbReference type="eggNOG" id="ENOG5032E9S">
    <property type="taxonomic scope" value="Bacteria"/>
</dbReference>
<feature type="chain" id="PRO_5039161530" description="DUF4189 domain-containing protein" evidence="1">
    <location>
        <begin position="23"/>
        <end position="128"/>
    </location>
</feature>
<name>F1YEP0_9ACTN</name>
<organism evidence="3 4">
    <name type="scientific">Gordonia neofelifaecis NRRL B-59395</name>
    <dbReference type="NCBI Taxonomy" id="644548"/>
    <lineage>
        <taxon>Bacteria</taxon>
        <taxon>Bacillati</taxon>
        <taxon>Actinomycetota</taxon>
        <taxon>Actinomycetes</taxon>
        <taxon>Mycobacteriales</taxon>
        <taxon>Gordoniaceae</taxon>
        <taxon>Gordonia</taxon>
    </lineage>
</organism>
<reference evidence="3 4" key="1">
    <citation type="journal article" date="2011" name="J. Bacteriol.">
        <title>Draft Genome Sequence of Gordonia neofelifaecis NRRL B-59395, a Cholesterol-Degrading Actinomycete.</title>
        <authorList>
            <person name="Ge F."/>
            <person name="Li W."/>
            <person name="Chen G."/>
            <person name="Liu Y."/>
            <person name="Zhang G."/>
            <person name="Yong B."/>
            <person name="Wang Q."/>
            <person name="Wang N."/>
            <person name="Huang Z."/>
            <person name="Li W."/>
            <person name="Wang J."/>
            <person name="Wu C."/>
            <person name="Xie Q."/>
            <person name="Liu G."/>
        </authorList>
    </citation>
    <scope>NUCLEOTIDE SEQUENCE [LARGE SCALE GENOMIC DNA]</scope>
    <source>
        <strain evidence="3 4">NRRL B-59395</strain>
    </source>
</reference>
<keyword evidence="4" id="KW-1185">Reference proteome</keyword>
<dbReference type="InterPro" id="IPR025240">
    <property type="entry name" value="DUF4189"/>
</dbReference>
<gene>
    <name evidence="3" type="ORF">SCNU_00805</name>
</gene>
<feature type="domain" description="DUF4189" evidence="2">
    <location>
        <begin position="35"/>
        <end position="112"/>
    </location>
</feature>
<keyword evidence="1" id="KW-0732">Signal</keyword>
<protein>
    <recommendedName>
        <fullName evidence="2">DUF4189 domain-containing protein</fullName>
    </recommendedName>
</protein>
<dbReference type="Proteomes" id="UP000035065">
    <property type="component" value="Unassembled WGS sequence"/>
</dbReference>
<evidence type="ECO:0000256" key="1">
    <source>
        <dbReference type="SAM" id="SignalP"/>
    </source>
</evidence>
<dbReference type="EMBL" id="AEUD01000001">
    <property type="protein sequence ID" value="EGD56873.1"/>
    <property type="molecule type" value="Genomic_DNA"/>
</dbReference>
<dbReference type="RefSeq" id="WP_009677438.1">
    <property type="nucleotide sequence ID" value="NZ_AEUD01000001.1"/>
</dbReference>